<dbReference type="GO" id="GO:0044774">
    <property type="term" value="P:mitotic DNA integrity checkpoint signaling"/>
    <property type="evidence" value="ECO:0007669"/>
    <property type="project" value="TreeGrafter"/>
</dbReference>
<dbReference type="GO" id="GO:0003690">
    <property type="term" value="F:double-stranded DNA binding"/>
    <property type="evidence" value="ECO:0007669"/>
    <property type="project" value="TreeGrafter"/>
</dbReference>
<sequence length="159" mass="18271">MSRLSIEEVYIRNCMLFLFDQGMKANETVKKITDTYRDVLKLNEYHGWLNGNKNLKEAARKGRPQKLDDDILTVDILAVDSDTRQTIEELSLKIGCPWSAVQDHHRCIGKLFRQGIWVTNELTETAFNQQRTACASLLSRYKAVFATNCNWRGEVGSNQ</sequence>
<evidence type="ECO:0000259" key="1">
    <source>
        <dbReference type="Pfam" id="PF17906"/>
    </source>
</evidence>
<reference evidence="2" key="1">
    <citation type="submission" date="2020-08" db="EMBL/GenBank/DDBJ databases">
        <title>Multicomponent nature underlies the extraordinary mechanical properties of spider dragline silk.</title>
        <authorList>
            <person name="Kono N."/>
            <person name="Nakamura H."/>
            <person name="Mori M."/>
            <person name="Yoshida Y."/>
            <person name="Ohtoshi R."/>
            <person name="Malay A.D."/>
            <person name="Moran D.A.P."/>
            <person name="Tomita M."/>
            <person name="Numata K."/>
            <person name="Arakawa K."/>
        </authorList>
    </citation>
    <scope>NUCLEOTIDE SEQUENCE</scope>
</reference>
<name>A0A8X6PN99_NEPPI</name>
<proteinExistence type="predicted"/>
<dbReference type="AlphaFoldDB" id="A0A8X6PN99"/>
<dbReference type="GO" id="GO:0042800">
    <property type="term" value="F:histone H3K4 methyltransferase activity"/>
    <property type="evidence" value="ECO:0007669"/>
    <property type="project" value="TreeGrafter"/>
</dbReference>
<evidence type="ECO:0000313" key="3">
    <source>
        <dbReference type="Proteomes" id="UP000887013"/>
    </source>
</evidence>
<comment type="caution">
    <text evidence="2">The sequence shown here is derived from an EMBL/GenBank/DDBJ whole genome shotgun (WGS) entry which is preliminary data.</text>
</comment>
<dbReference type="GO" id="GO:0000014">
    <property type="term" value="F:single-stranded DNA endodeoxyribonuclease activity"/>
    <property type="evidence" value="ECO:0007669"/>
    <property type="project" value="TreeGrafter"/>
</dbReference>
<dbReference type="Pfam" id="PF17906">
    <property type="entry name" value="HTH_48"/>
    <property type="match status" value="1"/>
</dbReference>
<evidence type="ECO:0000313" key="2">
    <source>
        <dbReference type="EMBL" id="GFT73612.1"/>
    </source>
</evidence>
<keyword evidence="3" id="KW-1185">Reference proteome</keyword>
<accession>A0A8X6PN99</accession>
<gene>
    <name evidence="2" type="primary">WH47_08618</name>
    <name evidence="2" type="ORF">NPIL_228631</name>
</gene>
<dbReference type="GO" id="GO:0005634">
    <property type="term" value="C:nucleus"/>
    <property type="evidence" value="ECO:0007669"/>
    <property type="project" value="TreeGrafter"/>
</dbReference>
<dbReference type="Proteomes" id="UP000887013">
    <property type="component" value="Unassembled WGS sequence"/>
</dbReference>
<dbReference type="OrthoDB" id="10046483at2759"/>
<dbReference type="GO" id="GO:0035861">
    <property type="term" value="C:site of double-strand break"/>
    <property type="evidence" value="ECO:0007669"/>
    <property type="project" value="TreeGrafter"/>
</dbReference>
<dbReference type="PANTHER" id="PTHR46060:SF2">
    <property type="entry name" value="HISTONE-LYSINE N-METHYLTRANSFERASE SETMAR"/>
    <property type="match status" value="1"/>
</dbReference>
<dbReference type="EMBL" id="BMAW01021593">
    <property type="protein sequence ID" value="GFT73612.1"/>
    <property type="molecule type" value="Genomic_DNA"/>
</dbReference>
<dbReference type="InterPro" id="IPR041426">
    <property type="entry name" value="Mos1_HTH"/>
</dbReference>
<dbReference type="InterPro" id="IPR052709">
    <property type="entry name" value="Transposase-MT_Hybrid"/>
</dbReference>
<protein>
    <submittedName>
        <fullName evidence="2">Histone-lysine N-methyltransferase SETMAR</fullName>
    </submittedName>
</protein>
<dbReference type="GO" id="GO:0015074">
    <property type="term" value="P:DNA integration"/>
    <property type="evidence" value="ECO:0007669"/>
    <property type="project" value="TreeGrafter"/>
</dbReference>
<dbReference type="GO" id="GO:0006303">
    <property type="term" value="P:double-strand break repair via nonhomologous end joining"/>
    <property type="evidence" value="ECO:0007669"/>
    <property type="project" value="TreeGrafter"/>
</dbReference>
<dbReference type="GO" id="GO:0003697">
    <property type="term" value="F:single-stranded DNA binding"/>
    <property type="evidence" value="ECO:0007669"/>
    <property type="project" value="TreeGrafter"/>
</dbReference>
<dbReference type="PANTHER" id="PTHR46060">
    <property type="entry name" value="MARINER MOS1 TRANSPOSASE-LIKE PROTEIN"/>
    <property type="match status" value="1"/>
</dbReference>
<dbReference type="GO" id="GO:0031297">
    <property type="term" value="P:replication fork processing"/>
    <property type="evidence" value="ECO:0007669"/>
    <property type="project" value="TreeGrafter"/>
</dbReference>
<dbReference type="GO" id="GO:0044547">
    <property type="term" value="F:DNA topoisomerase binding"/>
    <property type="evidence" value="ECO:0007669"/>
    <property type="project" value="TreeGrafter"/>
</dbReference>
<dbReference type="GO" id="GO:0046975">
    <property type="term" value="F:histone H3K36 methyltransferase activity"/>
    <property type="evidence" value="ECO:0007669"/>
    <property type="project" value="TreeGrafter"/>
</dbReference>
<feature type="domain" description="Mos1 transposase HTH" evidence="1">
    <location>
        <begin position="9"/>
        <end position="48"/>
    </location>
</feature>
<organism evidence="2 3">
    <name type="scientific">Nephila pilipes</name>
    <name type="common">Giant wood spider</name>
    <name type="synonym">Nephila maculata</name>
    <dbReference type="NCBI Taxonomy" id="299642"/>
    <lineage>
        <taxon>Eukaryota</taxon>
        <taxon>Metazoa</taxon>
        <taxon>Ecdysozoa</taxon>
        <taxon>Arthropoda</taxon>
        <taxon>Chelicerata</taxon>
        <taxon>Arachnida</taxon>
        <taxon>Araneae</taxon>
        <taxon>Araneomorphae</taxon>
        <taxon>Entelegynae</taxon>
        <taxon>Araneoidea</taxon>
        <taxon>Nephilidae</taxon>
        <taxon>Nephila</taxon>
    </lineage>
</organism>
<dbReference type="GO" id="GO:0000729">
    <property type="term" value="P:DNA double-strand break processing"/>
    <property type="evidence" value="ECO:0007669"/>
    <property type="project" value="TreeGrafter"/>
</dbReference>
<dbReference type="GO" id="GO:0000793">
    <property type="term" value="C:condensed chromosome"/>
    <property type="evidence" value="ECO:0007669"/>
    <property type="project" value="TreeGrafter"/>
</dbReference>